<protein>
    <recommendedName>
        <fullName evidence="2">Ig-like domain-containing protein</fullName>
    </recommendedName>
</protein>
<evidence type="ECO:0000256" key="1">
    <source>
        <dbReference type="SAM" id="Phobius"/>
    </source>
</evidence>
<accession>A0A413T9E4</accession>
<keyword evidence="1" id="KW-0472">Membrane</keyword>
<dbReference type="Proteomes" id="UP000285740">
    <property type="component" value="Unassembled WGS sequence"/>
</dbReference>
<keyword evidence="1" id="KW-1133">Transmembrane helix</keyword>
<organism evidence="3 4">
    <name type="scientific">Eubacterium ventriosum</name>
    <dbReference type="NCBI Taxonomy" id="39496"/>
    <lineage>
        <taxon>Bacteria</taxon>
        <taxon>Bacillati</taxon>
        <taxon>Bacillota</taxon>
        <taxon>Clostridia</taxon>
        <taxon>Eubacteriales</taxon>
        <taxon>Eubacteriaceae</taxon>
        <taxon>Eubacterium</taxon>
    </lineage>
</organism>
<gene>
    <name evidence="3" type="ORF">DW918_02700</name>
</gene>
<dbReference type="RefSeq" id="WP_118030127.1">
    <property type="nucleotide sequence ID" value="NZ_QSFV01000004.1"/>
</dbReference>
<name>A0A413T9E4_9FIRM</name>
<proteinExistence type="predicted"/>
<evidence type="ECO:0000259" key="2">
    <source>
        <dbReference type="Pfam" id="PF12245"/>
    </source>
</evidence>
<feature type="transmembrane region" description="Helical" evidence="1">
    <location>
        <begin position="1705"/>
        <end position="1725"/>
    </location>
</feature>
<evidence type="ECO:0000313" key="4">
    <source>
        <dbReference type="Proteomes" id="UP000285740"/>
    </source>
</evidence>
<evidence type="ECO:0000313" key="3">
    <source>
        <dbReference type="EMBL" id="RHA81597.1"/>
    </source>
</evidence>
<keyword evidence="1" id="KW-0812">Transmembrane</keyword>
<dbReference type="Pfam" id="PF12245">
    <property type="entry name" value="Big_3_2"/>
    <property type="match status" value="1"/>
</dbReference>
<dbReference type="InterPro" id="IPR022038">
    <property type="entry name" value="Ig-like_bact"/>
</dbReference>
<reference evidence="3 4" key="1">
    <citation type="submission" date="2018-08" db="EMBL/GenBank/DDBJ databases">
        <title>A genome reference for cultivated species of the human gut microbiota.</title>
        <authorList>
            <person name="Zou Y."/>
            <person name="Xue W."/>
            <person name="Luo G."/>
        </authorList>
    </citation>
    <scope>NUCLEOTIDE SEQUENCE [LARGE SCALE GENOMIC DNA]</scope>
    <source>
        <strain evidence="3 4">AM42-30</strain>
    </source>
</reference>
<feature type="domain" description="Ig-like" evidence="2">
    <location>
        <begin position="162"/>
        <end position="264"/>
    </location>
</feature>
<comment type="caution">
    <text evidence="3">The sequence shown here is derived from an EMBL/GenBank/DDBJ whole genome shotgun (WGS) entry which is preliminary data.</text>
</comment>
<dbReference type="EMBL" id="QSFV01000004">
    <property type="protein sequence ID" value="RHA81597.1"/>
    <property type="molecule type" value="Genomic_DNA"/>
</dbReference>
<sequence>MKKFYSQLSLILALILVINLCNIGYVIEVKAEAEDTSNLSIDKVDLDTSNAANISKDCILTSKELTVSIKTISSSEDVQTFTLYKINGEEKELVNSVKVTPEYNESEYIAQQNIKLDAKEKTYSDYEYRVGVKSSSHPTEVYEDVKTSVDNADVKKIVIDTINPISENNKIKVKTWLEWSANGIESVEKVETEVKCTFRDDNSGIDKIEYQVDNGEKKDYKLDGNEIHNPGKNVNFAYKIEGKNHTIDLFITDNAGNEYHCSSNEFNEEKSDNVGPKIDSVSFEPYTTSTIDSTKETTTELKSFDEISAILYDRICVVSSAFTIKVKTTDIAQEGATVSGMSKDNDAVQLFDGNKFIGNMALENGYYIYTVNDSISADVLTIHAKDANGYKTIKKISEIDSSKKDSYYMEKETPTLKPDYKNAVNSNGQYWFNNNGGDFVIEVEDSGSGVKSVTITDEIKNDNKSVIKNYLNKIFDKQEKNYKQVIDTSLLDEGDHIFSVTVVDNCGNKQSEKYEIYVDHSEPEISYEVKAPNKKVIDNKDWYDINDELEIVATIKKSASDIKNVEFKVNNQNLEYAETIEEVNEKLIINLKVPVKNYIGNSENKISIVGYIESLSGNNNNSKSIYSCYIDKADPEINSITINKIDNALFQPTLNLISTGIYSNGSLKFKVEASDVQGDSGIDYVEFAYYKDGDRVVKKMTSVENRFEYILPFEINSEMFNSNFEIIAYDKYGKESKFIPSIKDEAGNSTDKYFVMQEDITPIAKINLPKSDGSERTDDQLWYNKNKNISIDLEDKQSGIRYVKIFVNGVEIVKDINGTKIVDTKYSKSSPKNITSLTYNFTTDYIIKEVGKAEDGKYKIKVEMSDNAGNIYVDNNKSFNIDETNPSVDKIEFSRKTSDGILTTNDFNTEFKYGYYFNNSFYLKIHTSDKKPSSGLSHIEYKLVVYNNGKKEDSINKTSPIVNGMAKIEIPKGFKGQIFVKAIDMVGNVSKQVTTLGYIEDESAPEIDIKPLKKTKYKDNLGNNLYSKNVSVDVSITDTKSGLKTIEYYVDAENNKIEKKMIQLSNEGYKEGDKLEDGWIVTKTDRNLVVKVSRKIVFSSDDNDIVAHFRASDMAGNKTKYTKTQKFSIDKTAPVIKIDFSSGVKSNSKYYNSKTRAIMNITVEERNFDKELLNIVISDSYHNNKINPKFVKEKGKYSYVATIDYPEGDYNVQVSANDIVGHKAKIHSNGGKKSTELYTAEFIVDTTNPSVSTNFSSFVNNSTQKEGNYFNKKKTATISVKEHNFDPELMNINVFEKEAGKDQSVKGAEKISYAAYSKKGWSDNGDTHSIELQFERDGIYKIEMKPSDISENKGETDSTVVFEIDTTAPEIFMINGESVDKKKTNIIDVYDEKRKDDASPTVEYYDANFDCIKYEIVKYIPEYQKGKEFSSILPETIKKTLSSKEFKLEDFKEDGIYAVQMTAYDKAGNASKVNKNTYVRMVKSDVLAYIEDSHPGVNGKIGKGWYSIEDEDGPLSKRPDNFENLNIAVITRKDSNISITLNSNDGDSIDTGIECSNKEEVYGAGVYRYVLSKDYFKDHYQEDTDATFYLTVNDSDKKIELGQIHIDNIAPECDLPSYFHNWGWMKGTGEKKIEITNISEKIDTSASTVYIDGEKVKYSYDSNKNKITFSIENGSHSVGILLVDYAGNKYNVPEISHLGVGNFRLYLGIGMSIVILAGVSMLIILKRKRKVENLE</sequence>